<dbReference type="PANTHER" id="PTHR48438:SF1">
    <property type="entry name" value="ALPHA-(1,3)-FUCOSYLTRANSFERASE C-RELATED"/>
    <property type="match status" value="1"/>
</dbReference>
<evidence type="ECO:0000256" key="6">
    <source>
        <dbReference type="ARBA" id="ARBA00022692"/>
    </source>
</evidence>
<dbReference type="InterPro" id="IPR038577">
    <property type="entry name" value="GT10-like_C_sf"/>
</dbReference>
<keyword evidence="5 12" id="KW-0808">Transferase</keyword>
<keyword evidence="11" id="KW-0325">Glycoprotein</keyword>
<feature type="transmembrane region" description="Helical" evidence="12">
    <location>
        <begin position="21"/>
        <end position="38"/>
    </location>
</feature>
<keyword evidence="4 12" id="KW-0328">Glycosyltransferase</keyword>
<evidence type="ECO:0000313" key="15">
    <source>
        <dbReference type="EMBL" id="CAH0564307.1"/>
    </source>
</evidence>
<proteinExistence type="inferred from homology"/>
<sequence>MKISVEKNESSTMSLVRMHKKAFLLGTVLFTTTILIILQNDNQEYRKTEPVGYRWKAEGYPEDKIQEWMDLRMKMKSNMSELGKILFLNKSTRNIVNRDKRYKILVWKYASTIEQRHMTRNGQRINPLDGCSVSNCDITNKDEDLKKADIVIYHLHRMKGLKDLPQSPRNPNQIWAFLTDESPYHTFLDKVKLKEFNGVFNWSMTYRMDSEIPVPYGRTILTSNPDNLEFKLDKRRDVLVAILGSNCGGKNHRWEYVRELQKHIKVDVYGKCGTFKTCPGHFRSNCKDIDRYMFYLAFENSNCDEYLTEKVWWNAFEKNSIPVVMGANIYNYKKLLPLGSYLNIDQFASPRDLAEYIKVLNKTEGYLDMYNWKKNFKVLNEHGYFNSKSYHYCRICEALNYNGREKKVYNNLDNFWSVKKNCHASWDAI</sequence>
<gene>
    <name evidence="15" type="ORF">MELIAE_LOCUS12898</name>
</gene>
<dbReference type="EC" id="2.4.1.-" evidence="12"/>
<dbReference type="OrthoDB" id="427096at2759"/>
<keyword evidence="6 12" id="KW-0812">Transmembrane</keyword>
<evidence type="ECO:0000256" key="2">
    <source>
        <dbReference type="ARBA" id="ARBA00004922"/>
    </source>
</evidence>
<keyword evidence="16" id="KW-1185">Reference proteome</keyword>
<keyword evidence="10 12" id="KW-0472">Membrane</keyword>
<dbReference type="PANTHER" id="PTHR48438">
    <property type="entry name" value="ALPHA-(1,3)-FUCOSYLTRANSFERASE C-RELATED"/>
    <property type="match status" value="1"/>
</dbReference>
<dbReference type="GO" id="GO:0008417">
    <property type="term" value="F:fucosyltransferase activity"/>
    <property type="evidence" value="ECO:0007669"/>
    <property type="project" value="InterPro"/>
</dbReference>
<dbReference type="Pfam" id="PF00852">
    <property type="entry name" value="Glyco_transf_10"/>
    <property type="match status" value="1"/>
</dbReference>
<dbReference type="Pfam" id="PF17039">
    <property type="entry name" value="Glyco_tran_10_N"/>
    <property type="match status" value="1"/>
</dbReference>
<keyword evidence="7" id="KW-0735">Signal-anchor</keyword>
<evidence type="ECO:0000256" key="10">
    <source>
        <dbReference type="ARBA" id="ARBA00023136"/>
    </source>
</evidence>
<keyword evidence="9 12" id="KW-0333">Golgi apparatus</keyword>
<evidence type="ECO:0000256" key="12">
    <source>
        <dbReference type="RuleBase" id="RU003832"/>
    </source>
</evidence>
<evidence type="ECO:0000313" key="16">
    <source>
        <dbReference type="Proteomes" id="UP001154078"/>
    </source>
</evidence>
<evidence type="ECO:0000259" key="13">
    <source>
        <dbReference type="Pfam" id="PF00852"/>
    </source>
</evidence>
<comment type="subcellular location">
    <subcellularLocation>
        <location evidence="1 12">Golgi apparatus</location>
        <location evidence="1 12">Golgi stack membrane</location>
        <topology evidence="1 12">Single-pass type II membrane protein</topology>
    </subcellularLocation>
</comment>
<feature type="domain" description="Fucosyltransferase N-terminal" evidence="14">
    <location>
        <begin position="101"/>
        <end position="217"/>
    </location>
</feature>
<comment type="similarity">
    <text evidence="3 12">Belongs to the glycosyltransferase 10 family.</text>
</comment>
<evidence type="ECO:0000256" key="7">
    <source>
        <dbReference type="ARBA" id="ARBA00022968"/>
    </source>
</evidence>
<dbReference type="InterPro" id="IPR001503">
    <property type="entry name" value="Glyco_trans_10"/>
</dbReference>
<keyword evidence="8 12" id="KW-1133">Transmembrane helix</keyword>
<organism evidence="15 16">
    <name type="scientific">Brassicogethes aeneus</name>
    <name type="common">Rape pollen beetle</name>
    <name type="synonym">Meligethes aeneus</name>
    <dbReference type="NCBI Taxonomy" id="1431903"/>
    <lineage>
        <taxon>Eukaryota</taxon>
        <taxon>Metazoa</taxon>
        <taxon>Ecdysozoa</taxon>
        <taxon>Arthropoda</taxon>
        <taxon>Hexapoda</taxon>
        <taxon>Insecta</taxon>
        <taxon>Pterygota</taxon>
        <taxon>Neoptera</taxon>
        <taxon>Endopterygota</taxon>
        <taxon>Coleoptera</taxon>
        <taxon>Polyphaga</taxon>
        <taxon>Cucujiformia</taxon>
        <taxon>Nitidulidae</taxon>
        <taxon>Meligethinae</taxon>
        <taxon>Brassicogethes</taxon>
    </lineage>
</organism>
<dbReference type="Proteomes" id="UP001154078">
    <property type="component" value="Chromosome 9"/>
</dbReference>
<evidence type="ECO:0000256" key="1">
    <source>
        <dbReference type="ARBA" id="ARBA00004447"/>
    </source>
</evidence>
<comment type="pathway">
    <text evidence="2">Protein modification; protein glycosylation.</text>
</comment>
<evidence type="ECO:0000256" key="5">
    <source>
        <dbReference type="ARBA" id="ARBA00022679"/>
    </source>
</evidence>
<dbReference type="EMBL" id="OV121140">
    <property type="protein sequence ID" value="CAH0564307.1"/>
    <property type="molecule type" value="Genomic_DNA"/>
</dbReference>
<dbReference type="InterPro" id="IPR055270">
    <property type="entry name" value="Glyco_tran_10_C"/>
</dbReference>
<name>A0A9P0BJA4_BRAAE</name>
<protein>
    <recommendedName>
        <fullName evidence="12">Fucosyltransferase</fullName>
        <ecNumber evidence="12">2.4.1.-</ecNumber>
    </recommendedName>
</protein>
<accession>A0A9P0BJA4</accession>
<evidence type="ECO:0000256" key="11">
    <source>
        <dbReference type="ARBA" id="ARBA00023180"/>
    </source>
</evidence>
<dbReference type="GO" id="GO:0032580">
    <property type="term" value="C:Golgi cisterna membrane"/>
    <property type="evidence" value="ECO:0007669"/>
    <property type="project" value="UniProtKB-SubCell"/>
</dbReference>
<reference evidence="15" key="1">
    <citation type="submission" date="2021-12" db="EMBL/GenBank/DDBJ databases">
        <authorList>
            <person name="King R."/>
        </authorList>
    </citation>
    <scope>NUCLEOTIDE SEQUENCE</scope>
</reference>
<evidence type="ECO:0000259" key="14">
    <source>
        <dbReference type="Pfam" id="PF17039"/>
    </source>
</evidence>
<feature type="domain" description="Fucosyltransferase C-terminal" evidence="13">
    <location>
        <begin position="235"/>
        <end position="414"/>
    </location>
</feature>
<dbReference type="InterPro" id="IPR031481">
    <property type="entry name" value="Glyco_tran_10_N"/>
</dbReference>
<evidence type="ECO:0000256" key="9">
    <source>
        <dbReference type="ARBA" id="ARBA00023034"/>
    </source>
</evidence>
<evidence type="ECO:0000256" key="8">
    <source>
        <dbReference type="ARBA" id="ARBA00022989"/>
    </source>
</evidence>
<evidence type="ECO:0000256" key="3">
    <source>
        <dbReference type="ARBA" id="ARBA00008919"/>
    </source>
</evidence>
<dbReference type="Gene3D" id="3.40.50.11660">
    <property type="entry name" value="Glycosyl transferase family 10, C-terminal domain"/>
    <property type="match status" value="1"/>
</dbReference>
<dbReference type="AlphaFoldDB" id="A0A9P0BJA4"/>
<dbReference type="SUPFAM" id="SSF53756">
    <property type="entry name" value="UDP-Glycosyltransferase/glycogen phosphorylase"/>
    <property type="match status" value="1"/>
</dbReference>
<dbReference type="FunFam" id="3.40.50.11660:FF:000004">
    <property type="entry name" value="Glycoprotein 3-alpha-L-fucosyltransferase A"/>
    <property type="match status" value="1"/>
</dbReference>
<evidence type="ECO:0000256" key="4">
    <source>
        <dbReference type="ARBA" id="ARBA00022676"/>
    </source>
</evidence>